<sequence>MSQTDNTSIQISDNNLTQDLDENSDLKTNILNISTLLEYFRKLNDYLDQEEEYDRHQRKIRRVIFNHSLLTKKLLPFYRHILSKLNSANQQDIFNTNPGNLLENHKELISNLKLIKTFNELLKLIVDLTTPNEFLYLNHNLIFVILNRFDLIVKHIPGNIETPDFLSEVSELMDEYSSNLIEIGPLIDSNLNMFKDNLIKSEIIPLMGESFKNLIDYYTSISSTFHSQKAANSNANFLKHFKLLKNILFDSLILNLTLIRNLSIDKNETNYSVLLNLLFEIKLDNFLIQLSYLPKLNKSFLENRKHDQRAFVCYCLIVQIMSLLFVKISTNNNINSFPNSDRSESPSDSSSSSNYSQTSDLKLKKNLNKFLIKFCKSESFSFLIEHMVRLLTKPVYLYVYFDMSYFLWLLKFLIPNYALRILRDQNDDVNKREHRKEEAILKRTLINYDLLSFVIFLILESFEQLIFDSNFKNMNLLRLFKLKCIEKDDKNEDSFKKLTNLNSLKLLYLGIGCLYEILDYINYHLELLNSYKLNDSEEMSEFCLFLNEMLHFDELKQLFPLLMRFYCYNQHVFSNSLVRTIFLTNQLYLKTFKNCFELVKKLKTKDFDKTSVLAQNSDTNATKNSSTIATTTTLSFNGLNLNEIYSMYANTHTSYILKHVLTQFVNNDPTLNRCVIDLLDSLMCETNKHEYLFHMNFALALANIATLDNYKLLDQRTKDLVSNMLCGIRRLCKKRPHFANKILFNINCGNEKIFEEDELLRKRVKLETNSGSDPFVDSDSFSGSKFSTCSSSWSSLKSSSSLSPTDSTPESKRNEKLNFMDDKQEEPLEDLEHYNPSPKEVMTELTKELRIVIENEFLFCIRSLDAFKKNHFSHSSKRFDQSKLSNFIIKNDHLYRIFSYLVDLFESASPSQSHDLKVNSWQIYNCLLNMKFSMDDKINYLNEMNNSYLTGTYFTLGINIGFGPFKNDFFKSNECISLRQACSTDEFRKHLKEAYIKYLIDKLCIKSKRTRNAVFWVFNMLKSLKLYLSKKFINMNKNTNELNQLNITSNLYSLNPAFYSKLTNTSSLFQMKLINYYHAYNLGVPLVPFTYELQQVFHSVDFSHLLDILGIIRTNRGFPFIPNDWLDSSKQKLNESLSLMEKCLCI</sequence>
<dbReference type="OrthoDB" id="10406319at2759"/>
<keyword evidence="3" id="KW-1185">Reference proteome</keyword>
<organism evidence="2 3">
    <name type="scientific">Brachionus calyciflorus</name>
    <dbReference type="NCBI Taxonomy" id="104777"/>
    <lineage>
        <taxon>Eukaryota</taxon>
        <taxon>Metazoa</taxon>
        <taxon>Spiralia</taxon>
        <taxon>Gnathifera</taxon>
        <taxon>Rotifera</taxon>
        <taxon>Eurotatoria</taxon>
        <taxon>Monogononta</taxon>
        <taxon>Pseudotrocha</taxon>
        <taxon>Ploima</taxon>
        <taxon>Brachionidae</taxon>
        <taxon>Brachionus</taxon>
    </lineage>
</organism>
<comment type="caution">
    <text evidence="2">The sequence shown here is derived from an EMBL/GenBank/DDBJ whole genome shotgun (WGS) entry which is preliminary data.</text>
</comment>
<dbReference type="Proteomes" id="UP000663879">
    <property type="component" value="Unassembled WGS sequence"/>
</dbReference>
<dbReference type="AlphaFoldDB" id="A0A814E2N9"/>
<protein>
    <submittedName>
        <fullName evidence="2">Uncharacterized protein</fullName>
    </submittedName>
</protein>
<feature type="compositionally biased region" description="Low complexity" evidence="1">
    <location>
        <begin position="790"/>
        <end position="808"/>
    </location>
</feature>
<dbReference type="EMBL" id="CAJNOC010002999">
    <property type="protein sequence ID" value="CAF0962170.1"/>
    <property type="molecule type" value="Genomic_DNA"/>
</dbReference>
<feature type="compositionally biased region" description="Low complexity" evidence="1">
    <location>
        <begin position="346"/>
        <end position="357"/>
    </location>
</feature>
<evidence type="ECO:0000313" key="2">
    <source>
        <dbReference type="EMBL" id="CAF0962170.1"/>
    </source>
</evidence>
<proteinExistence type="predicted"/>
<evidence type="ECO:0000256" key="1">
    <source>
        <dbReference type="SAM" id="MobiDB-lite"/>
    </source>
</evidence>
<gene>
    <name evidence="2" type="ORF">OXX778_LOCUS14507</name>
</gene>
<name>A0A814E2N9_9BILA</name>
<feature type="region of interest" description="Disordered" evidence="1">
    <location>
        <begin position="790"/>
        <end position="822"/>
    </location>
</feature>
<accession>A0A814E2N9</accession>
<evidence type="ECO:0000313" key="3">
    <source>
        <dbReference type="Proteomes" id="UP000663879"/>
    </source>
</evidence>
<feature type="region of interest" description="Disordered" evidence="1">
    <location>
        <begin position="337"/>
        <end position="357"/>
    </location>
</feature>
<feature type="compositionally biased region" description="Basic and acidic residues" evidence="1">
    <location>
        <begin position="809"/>
        <end position="822"/>
    </location>
</feature>
<reference evidence="2" key="1">
    <citation type="submission" date="2021-02" db="EMBL/GenBank/DDBJ databases">
        <authorList>
            <person name="Nowell W R."/>
        </authorList>
    </citation>
    <scope>NUCLEOTIDE SEQUENCE</scope>
    <source>
        <strain evidence="2">Ploen Becks lab</strain>
    </source>
</reference>